<evidence type="ECO:0000256" key="1">
    <source>
        <dbReference type="ARBA" id="ARBA00004167"/>
    </source>
</evidence>
<evidence type="ECO:0000256" key="4">
    <source>
        <dbReference type="ARBA" id="ARBA00022692"/>
    </source>
</evidence>
<feature type="compositionally biased region" description="Low complexity" evidence="10">
    <location>
        <begin position="179"/>
        <end position="216"/>
    </location>
</feature>
<dbReference type="EMBL" id="BAAADE010000001">
    <property type="protein sequence ID" value="GAA0589681.1"/>
    <property type="molecule type" value="Genomic_DNA"/>
</dbReference>
<dbReference type="HAMAP" id="MF_00237">
    <property type="entry name" value="TatB"/>
    <property type="match status" value="1"/>
</dbReference>
<keyword evidence="8 9" id="KW-0472">Membrane</keyword>
<dbReference type="PRINTS" id="PR01506">
    <property type="entry name" value="TATBPROTEIN"/>
</dbReference>
<evidence type="ECO:0000313" key="13">
    <source>
        <dbReference type="Proteomes" id="UP001424441"/>
    </source>
</evidence>
<feature type="compositionally biased region" description="Basic and acidic residues" evidence="10">
    <location>
        <begin position="142"/>
        <end position="178"/>
    </location>
</feature>
<protein>
    <recommendedName>
        <fullName evidence="9">Sec-independent protein translocase protein TatB</fullName>
    </recommendedName>
</protein>
<keyword evidence="2 9" id="KW-0813">Transport</keyword>
<feature type="transmembrane region" description="Helical" evidence="11">
    <location>
        <begin position="6"/>
        <end position="25"/>
    </location>
</feature>
<feature type="region of interest" description="Disordered" evidence="10">
    <location>
        <begin position="90"/>
        <end position="230"/>
    </location>
</feature>
<dbReference type="Proteomes" id="UP001424441">
    <property type="component" value="Unassembled WGS sequence"/>
</dbReference>
<dbReference type="Pfam" id="PF02416">
    <property type="entry name" value="TatA_B_E"/>
    <property type="match status" value="1"/>
</dbReference>
<evidence type="ECO:0000256" key="7">
    <source>
        <dbReference type="ARBA" id="ARBA00023010"/>
    </source>
</evidence>
<name>A0ABN1FFG6_9HYPH</name>
<comment type="caution">
    <text evidence="12">The sequence shown here is derived from an EMBL/GenBank/DDBJ whole genome shotgun (WGS) entry which is preliminary data.</text>
</comment>
<dbReference type="RefSeq" id="WP_343799981.1">
    <property type="nucleotide sequence ID" value="NZ_BAAADE010000001.1"/>
</dbReference>
<comment type="subunit">
    <text evidence="9">The Tat system comprises two distinct complexes: a TatABC complex, containing multiple copies of TatA, TatB and TatC subunits, and a separate TatA complex, containing only TatA subunits. Substrates initially bind to the TatABC complex, which probably triggers association of the separate TatA complex to form the active translocon.</text>
</comment>
<dbReference type="Gene3D" id="1.20.5.3310">
    <property type="match status" value="1"/>
</dbReference>
<accession>A0ABN1FFG6</accession>
<evidence type="ECO:0000256" key="10">
    <source>
        <dbReference type="SAM" id="MobiDB-lite"/>
    </source>
</evidence>
<evidence type="ECO:0000256" key="2">
    <source>
        <dbReference type="ARBA" id="ARBA00022448"/>
    </source>
</evidence>
<sequence length="230" mass="24352">MLDIGWSEILVIAVVMIVVVGPKDLPKMLRAFGKATSRMRTTANEFKRQFDDALKEAELDDVKTIIDETRKLDPRGKMTQVFDPIRSAGNDLKASLNQSPKPEQSAKPVDSSIYKDGEKPAEPEATASVSEVKSPSDAIAEAVKKNLPEEVKAEAVKPAKEPLKAEAKVKSAPKEKAAPKTSAAKAPATKAAVKTAATKSAAPKKAPAKKASAPKASAKKPAAKTTGTNE</sequence>
<keyword evidence="13" id="KW-1185">Reference proteome</keyword>
<dbReference type="InterPro" id="IPR003369">
    <property type="entry name" value="TatA/B/E"/>
</dbReference>
<comment type="function">
    <text evidence="9">Part of the twin-arginine translocation (Tat) system that transports large folded proteins containing a characteristic twin-arginine motif in their signal peptide across membranes. Together with TatC, TatB is part of a receptor directly interacting with Tat signal peptides. TatB may form an oligomeric binding site that transiently accommodates folded Tat precursor proteins before their translocation.</text>
</comment>
<keyword evidence="5 9" id="KW-0653">Protein transport</keyword>
<gene>
    <name evidence="9" type="primary">tatB</name>
    <name evidence="12" type="ORF">GCM10008943_00860</name>
</gene>
<organism evidence="12 13">
    <name type="scientific">Paenochrobactrum glaciei</name>
    <dbReference type="NCBI Taxonomy" id="486407"/>
    <lineage>
        <taxon>Bacteria</taxon>
        <taxon>Pseudomonadati</taxon>
        <taxon>Pseudomonadota</taxon>
        <taxon>Alphaproteobacteria</taxon>
        <taxon>Hyphomicrobiales</taxon>
        <taxon>Brucellaceae</taxon>
        <taxon>Paenochrobactrum</taxon>
    </lineage>
</organism>
<keyword evidence="6 9" id="KW-1133">Transmembrane helix</keyword>
<proteinExistence type="inferred from homology"/>
<keyword evidence="7 9" id="KW-0811">Translocation</keyword>
<dbReference type="InterPro" id="IPR018448">
    <property type="entry name" value="TatB"/>
</dbReference>
<evidence type="ECO:0000256" key="5">
    <source>
        <dbReference type="ARBA" id="ARBA00022927"/>
    </source>
</evidence>
<evidence type="ECO:0000256" key="6">
    <source>
        <dbReference type="ARBA" id="ARBA00022989"/>
    </source>
</evidence>
<evidence type="ECO:0000313" key="12">
    <source>
        <dbReference type="EMBL" id="GAA0589681.1"/>
    </source>
</evidence>
<keyword evidence="3 9" id="KW-1003">Cell membrane</keyword>
<comment type="subcellular location">
    <subcellularLocation>
        <location evidence="9">Cell membrane</location>
        <topology evidence="9">Single-pass membrane protein</topology>
    </subcellularLocation>
    <subcellularLocation>
        <location evidence="1">Membrane</location>
        <topology evidence="1">Single-pass membrane protein</topology>
    </subcellularLocation>
</comment>
<evidence type="ECO:0000256" key="9">
    <source>
        <dbReference type="HAMAP-Rule" id="MF_00237"/>
    </source>
</evidence>
<dbReference type="NCBIfam" id="TIGR01410">
    <property type="entry name" value="tatB"/>
    <property type="match status" value="1"/>
</dbReference>
<evidence type="ECO:0000256" key="8">
    <source>
        <dbReference type="ARBA" id="ARBA00023136"/>
    </source>
</evidence>
<evidence type="ECO:0000256" key="3">
    <source>
        <dbReference type="ARBA" id="ARBA00022475"/>
    </source>
</evidence>
<keyword evidence="4 9" id="KW-0812">Transmembrane</keyword>
<feature type="compositionally biased region" description="Basic and acidic residues" evidence="10">
    <location>
        <begin position="113"/>
        <end position="122"/>
    </location>
</feature>
<evidence type="ECO:0000256" key="11">
    <source>
        <dbReference type="SAM" id="Phobius"/>
    </source>
</evidence>
<reference evidence="12 13" key="1">
    <citation type="journal article" date="2019" name="Int. J. Syst. Evol. Microbiol.">
        <title>The Global Catalogue of Microorganisms (GCM) 10K type strain sequencing project: providing services to taxonomists for standard genome sequencing and annotation.</title>
        <authorList>
            <consortium name="The Broad Institute Genomics Platform"/>
            <consortium name="The Broad Institute Genome Sequencing Center for Infectious Disease"/>
            <person name="Wu L."/>
            <person name="Ma J."/>
        </authorList>
    </citation>
    <scope>NUCLEOTIDE SEQUENCE [LARGE SCALE GENOMIC DNA]</scope>
    <source>
        <strain evidence="12 13">JCM 15115</strain>
    </source>
</reference>
<comment type="similarity">
    <text evidence="9">Belongs to the TatB family.</text>
</comment>